<protein>
    <recommendedName>
        <fullName evidence="2">SGNH/GDSL hydrolase family protein</fullName>
    </recommendedName>
</protein>
<accession>A0A7C5ENK0</accession>
<dbReference type="EMBL" id="DTKJ01000074">
    <property type="protein sequence ID" value="HGZ12737.1"/>
    <property type="molecule type" value="Genomic_DNA"/>
</dbReference>
<evidence type="ECO:0008006" key="2">
    <source>
        <dbReference type="Google" id="ProtNLM"/>
    </source>
</evidence>
<gene>
    <name evidence="1" type="ORF">ENW48_11075</name>
</gene>
<proteinExistence type="predicted"/>
<dbReference type="InterPro" id="IPR036514">
    <property type="entry name" value="SGNH_hydro_sf"/>
</dbReference>
<comment type="caution">
    <text evidence="1">The sequence shown here is derived from an EMBL/GenBank/DDBJ whole genome shotgun (WGS) entry which is preliminary data.</text>
</comment>
<organism evidence="1">
    <name type="scientific">Desulfobacca acetoxidans</name>
    <dbReference type="NCBI Taxonomy" id="60893"/>
    <lineage>
        <taxon>Bacteria</taxon>
        <taxon>Pseudomonadati</taxon>
        <taxon>Thermodesulfobacteriota</taxon>
        <taxon>Desulfobaccia</taxon>
        <taxon>Desulfobaccales</taxon>
        <taxon>Desulfobaccaceae</taxon>
        <taxon>Desulfobacca</taxon>
    </lineage>
</organism>
<dbReference type="SUPFAM" id="SSF52266">
    <property type="entry name" value="SGNH hydrolase"/>
    <property type="match status" value="1"/>
</dbReference>
<evidence type="ECO:0000313" key="1">
    <source>
        <dbReference type="EMBL" id="HGZ12737.1"/>
    </source>
</evidence>
<dbReference type="AlphaFoldDB" id="A0A7C5ENK0"/>
<sequence length="385" mass="43419">MLLIVALGLMELGAYLVAQKLAKNGKGLYFPCISESYEDFLSRLHPGLGWPSPDFISKRPGYFDEVGSRVVPEFPDPLRHSPCVSLYGDSYTEGFGVSHEEAWGNVLARLLNCRVANFGISGYGSDQAYLRYQQNRADRANITILSHFTQNIARNVNQLRNFLGPSAQCQLKPRFILDPSGRLDLVPVFSPSREAYQNLEKDPGRYLKHEFFLPGGPSGLRMASFPYLLSLLRAAPAIARFLSNPAYWRELYEPDHPSQALPLTLAIMKQFREEARARGQQAIIFILPSRGDMKLHLTGEPRYYQSLIAALRQENVEVLDIGERFSQALGGQNPAVLFDPESNYHYSAYGNKVLAEIAADYLQKRTAFSDCRPFSSRLRKLFQVL</sequence>
<dbReference type="GO" id="GO:0016788">
    <property type="term" value="F:hydrolase activity, acting on ester bonds"/>
    <property type="evidence" value="ECO:0007669"/>
    <property type="project" value="UniProtKB-ARBA"/>
</dbReference>
<reference evidence="1" key="1">
    <citation type="journal article" date="2020" name="mSystems">
        <title>Genome- and Community-Level Interaction Insights into Carbon Utilization and Element Cycling Functions of Hydrothermarchaeota in Hydrothermal Sediment.</title>
        <authorList>
            <person name="Zhou Z."/>
            <person name="Liu Y."/>
            <person name="Xu W."/>
            <person name="Pan J."/>
            <person name="Luo Z.H."/>
            <person name="Li M."/>
        </authorList>
    </citation>
    <scope>NUCLEOTIDE SEQUENCE [LARGE SCALE GENOMIC DNA]</scope>
    <source>
        <strain evidence="1">SpSt-853</strain>
    </source>
</reference>
<dbReference type="Gene3D" id="3.40.50.1110">
    <property type="entry name" value="SGNH hydrolase"/>
    <property type="match status" value="2"/>
</dbReference>
<name>A0A7C5ENK0_9BACT</name>